<dbReference type="NCBIfam" id="NF000955">
    <property type="entry name" value="PRK00099.1-1"/>
    <property type="match status" value="1"/>
</dbReference>
<dbReference type="AlphaFoldDB" id="A0A9D1LYT8"/>
<dbReference type="Gene3D" id="3.30.70.1730">
    <property type="match status" value="1"/>
</dbReference>
<reference evidence="6" key="2">
    <citation type="journal article" date="2021" name="PeerJ">
        <title>Extensive microbial diversity within the chicken gut microbiome revealed by metagenomics and culture.</title>
        <authorList>
            <person name="Gilroy R."/>
            <person name="Ravi A."/>
            <person name="Getino M."/>
            <person name="Pursley I."/>
            <person name="Horton D.L."/>
            <person name="Alikhan N.F."/>
            <person name="Baker D."/>
            <person name="Gharbi K."/>
            <person name="Hall N."/>
            <person name="Watson M."/>
            <person name="Adriaenssens E.M."/>
            <person name="Foster-Nyarko E."/>
            <person name="Jarju S."/>
            <person name="Secka A."/>
            <person name="Antonio M."/>
            <person name="Oren A."/>
            <person name="Chaudhuri R.R."/>
            <person name="La Ragione R."/>
            <person name="Hildebrand F."/>
            <person name="Pallen M.J."/>
        </authorList>
    </citation>
    <scope>NUCLEOTIDE SEQUENCE</scope>
    <source>
        <strain evidence="6">ChiGjej1B1-1684</strain>
    </source>
</reference>
<dbReference type="GO" id="GO:0006412">
    <property type="term" value="P:translation"/>
    <property type="evidence" value="ECO:0007669"/>
    <property type="project" value="UniProtKB-UniRule"/>
</dbReference>
<sequence>MPSEKILEQKKAVVAELSDRLKNSVAGVIVNYKGITVAEDTKLRKELREAGVKYTVVKNTLLKRACEEVGLDGLTPVLEDTTAIATSAEDYVAAARILCGFAEKNKKFEVKSGYLDGEVIDMDKIIGLSKLPSREVLLANVLGAFQAPIASFARAVQAIVDKQEAPAEAAAE</sequence>
<dbReference type="GO" id="GO:0070180">
    <property type="term" value="F:large ribosomal subunit rRNA binding"/>
    <property type="evidence" value="ECO:0007669"/>
    <property type="project" value="UniProtKB-UniRule"/>
</dbReference>
<dbReference type="InterPro" id="IPR001790">
    <property type="entry name" value="Ribosomal_uL10"/>
</dbReference>
<dbReference type="InterPro" id="IPR002363">
    <property type="entry name" value="Ribosomal_uL10_CS_bac"/>
</dbReference>
<dbReference type="PANTHER" id="PTHR11560">
    <property type="entry name" value="39S RIBOSOMAL PROTEIN L10, MITOCHONDRIAL"/>
    <property type="match status" value="1"/>
</dbReference>
<reference evidence="6" key="1">
    <citation type="submission" date="2020-10" db="EMBL/GenBank/DDBJ databases">
        <authorList>
            <person name="Gilroy R."/>
        </authorList>
    </citation>
    <scope>NUCLEOTIDE SEQUENCE</scope>
    <source>
        <strain evidence="6">ChiGjej1B1-1684</strain>
    </source>
</reference>
<dbReference type="Proteomes" id="UP000824118">
    <property type="component" value="Unassembled WGS sequence"/>
</dbReference>
<organism evidence="6 7">
    <name type="scientific">Candidatus Limousia pullorum</name>
    <dbReference type="NCBI Taxonomy" id="2840860"/>
    <lineage>
        <taxon>Bacteria</taxon>
        <taxon>Bacillati</taxon>
        <taxon>Bacillota</taxon>
        <taxon>Clostridia</taxon>
        <taxon>Eubacteriales</taxon>
        <taxon>Oscillospiraceae</taxon>
        <taxon>Oscillospiraceae incertae sedis</taxon>
        <taxon>Candidatus Limousia</taxon>
    </lineage>
</organism>
<dbReference type="InterPro" id="IPR043141">
    <property type="entry name" value="Ribosomal_uL10-like_sf"/>
</dbReference>
<comment type="subunit">
    <text evidence="5">Part of the ribosomal stalk of the 50S ribosomal subunit. The N-terminus interacts with L11 and the large rRNA to form the base of the stalk. The C-terminus forms an elongated spine to which L12 dimers bind in a sequential fashion forming a multimeric L10(L12)X complex.</text>
</comment>
<evidence type="ECO:0000256" key="5">
    <source>
        <dbReference type="HAMAP-Rule" id="MF_00362"/>
    </source>
</evidence>
<keyword evidence="5" id="KW-0694">RNA-binding</keyword>
<dbReference type="PROSITE" id="PS01109">
    <property type="entry name" value="RIBOSOMAL_L10"/>
    <property type="match status" value="1"/>
</dbReference>
<dbReference type="GO" id="GO:0015934">
    <property type="term" value="C:large ribosomal subunit"/>
    <property type="evidence" value="ECO:0007669"/>
    <property type="project" value="InterPro"/>
</dbReference>
<dbReference type="SUPFAM" id="SSF160369">
    <property type="entry name" value="Ribosomal protein L10-like"/>
    <property type="match status" value="1"/>
</dbReference>
<dbReference type="InterPro" id="IPR047865">
    <property type="entry name" value="Ribosomal_uL10_bac_type"/>
</dbReference>
<dbReference type="GO" id="GO:0003735">
    <property type="term" value="F:structural constituent of ribosome"/>
    <property type="evidence" value="ECO:0007669"/>
    <property type="project" value="InterPro"/>
</dbReference>
<proteinExistence type="inferred from homology"/>
<evidence type="ECO:0000313" key="7">
    <source>
        <dbReference type="Proteomes" id="UP000824118"/>
    </source>
</evidence>
<accession>A0A9D1LYT8</accession>
<dbReference type="InterPro" id="IPR022973">
    <property type="entry name" value="Ribosomal_uL10_bac"/>
</dbReference>
<dbReference type="CDD" id="cd05797">
    <property type="entry name" value="Ribosomal_L10"/>
    <property type="match status" value="1"/>
</dbReference>
<evidence type="ECO:0000256" key="2">
    <source>
        <dbReference type="ARBA" id="ARBA00022980"/>
    </source>
</evidence>
<dbReference type="EMBL" id="DVNG01000081">
    <property type="protein sequence ID" value="HIU50433.1"/>
    <property type="molecule type" value="Genomic_DNA"/>
</dbReference>
<protein>
    <recommendedName>
        <fullName evidence="4 5">Large ribosomal subunit protein uL10</fullName>
    </recommendedName>
</protein>
<gene>
    <name evidence="5" type="primary">rplJ</name>
    <name evidence="6" type="ORF">IAD22_05420</name>
</gene>
<comment type="similarity">
    <text evidence="1 5">Belongs to the universal ribosomal protein uL10 family.</text>
</comment>
<evidence type="ECO:0000256" key="1">
    <source>
        <dbReference type="ARBA" id="ARBA00008889"/>
    </source>
</evidence>
<keyword evidence="5" id="KW-0699">rRNA-binding</keyword>
<keyword evidence="3 5" id="KW-0687">Ribonucleoprotein</keyword>
<name>A0A9D1LYT8_9FIRM</name>
<dbReference type="HAMAP" id="MF_00362">
    <property type="entry name" value="Ribosomal_uL10"/>
    <property type="match status" value="1"/>
</dbReference>
<comment type="caution">
    <text evidence="6">The sequence shown here is derived from an EMBL/GenBank/DDBJ whole genome shotgun (WGS) entry which is preliminary data.</text>
</comment>
<evidence type="ECO:0000256" key="4">
    <source>
        <dbReference type="ARBA" id="ARBA00035202"/>
    </source>
</evidence>
<dbReference type="Gene3D" id="6.10.250.290">
    <property type="match status" value="1"/>
</dbReference>
<keyword evidence="2 5" id="KW-0689">Ribosomal protein</keyword>
<dbReference type="Pfam" id="PF00466">
    <property type="entry name" value="Ribosomal_L10"/>
    <property type="match status" value="1"/>
</dbReference>
<comment type="function">
    <text evidence="5">Forms part of the ribosomal stalk, playing a central role in the interaction of the ribosome with GTP-bound translation factors.</text>
</comment>
<evidence type="ECO:0000313" key="6">
    <source>
        <dbReference type="EMBL" id="HIU50433.1"/>
    </source>
</evidence>
<evidence type="ECO:0000256" key="3">
    <source>
        <dbReference type="ARBA" id="ARBA00023274"/>
    </source>
</evidence>